<feature type="compositionally biased region" description="Basic and acidic residues" evidence="1">
    <location>
        <begin position="106"/>
        <end position="119"/>
    </location>
</feature>
<sequence>MLIAECEAVCFSRFCFALSNAMCVVSVRIAEYYEDNSMAGKEESCPIVKLKRAADKDRWESEEVTKGAAVSPAIIDTVSSDEGSESSDDAEAPSTTLSLALFTKPPPEKKRERSGEPKKKSTLWSFYVSDEEKGTTTCLACTYVTPDGHTGSCKPSEKQP</sequence>
<gene>
    <name evidence="2" type="primary">RvY_11916-1</name>
    <name evidence="2" type="synonym">RvY_11916.1</name>
    <name evidence="2" type="ORF">RvY_11916</name>
</gene>
<dbReference type="Proteomes" id="UP000186922">
    <property type="component" value="Unassembled WGS sequence"/>
</dbReference>
<name>A0A1D1VQE0_RAMVA</name>
<keyword evidence="3" id="KW-1185">Reference proteome</keyword>
<dbReference type="AlphaFoldDB" id="A0A1D1VQE0"/>
<feature type="region of interest" description="Disordered" evidence="1">
    <location>
        <begin position="75"/>
        <end position="124"/>
    </location>
</feature>
<evidence type="ECO:0000256" key="1">
    <source>
        <dbReference type="SAM" id="MobiDB-lite"/>
    </source>
</evidence>
<evidence type="ECO:0008006" key="4">
    <source>
        <dbReference type="Google" id="ProtNLM"/>
    </source>
</evidence>
<evidence type="ECO:0000313" key="3">
    <source>
        <dbReference type="Proteomes" id="UP000186922"/>
    </source>
</evidence>
<accession>A0A1D1VQE0</accession>
<proteinExistence type="predicted"/>
<comment type="caution">
    <text evidence="2">The sequence shown here is derived from an EMBL/GenBank/DDBJ whole genome shotgun (WGS) entry which is preliminary data.</text>
</comment>
<reference evidence="2 3" key="1">
    <citation type="journal article" date="2016" name="Nat. Commun.">
        <title>Extremotolerant tardigrade genome and improved radiotolerance of human cultured cells by tardigrade-unique protein.</title>
        <authorList>
            <person name="Hashimoto T."/>
            <person name="Horikawa D.D."/>
            <person name="Saito Y."/>
            <person name="Kuwahara H."/>
            <person name="Kozuka-Hata H."/>
            <person name="Shin-I T."/>
            <person name="Minakuchi Y."/>
            <person name="Ohishi K."/>
            <person name="Motoyama A."/>
            <person name="Aizu T."/>
            <person name="Enomoto A."/>
            <person name="Kondo K."/>
            <person name="Tanaka S."/>
            <person name="Hara Y."/>
            <person name="Koshikawa S."/>
            <person name="Sagara H."/>
            <person name="Miura T."/>
            <person name="Yokobori S."/>
            <person name="Miyagawa K."/>
            <person name="Suzuki Y."/>
            <person name="Kubo T."/>
            <person name="Oyama M."/>
            <person name="Kohara Y."/>
            <person name="Fujiyama A."/>
            <person name="Arakawa K."/>
            <person name="Katayama T."/>
            <person name="Toyoda A."/>
            <person name="Kunieda T."/>
        </authorList>
    </citation>
    <scope>NUCLEOTIDE SEQUENCE [LARGE SCALE GENOMIC DNA]</scope>
    <source>
        <strain evidence="2 3">YOKOZUNA-1</strain>
    </source>
</reference>
<feature type="compositionally biased region" description="Acidic residues" evidence="1">
    <location>
        <begin position="82"/>
        <end position="91"/>
    </location>
</feature>
<protein>
    <recommendedName>
        <fullName evidence="4">BED-type domain-containing protein</fullName>
    </recommendedName>
</protein>
<organism evidence="2 3">
    <name type="scientific">Ramazzottius varieornatus</name>
    <name type="common">Water bear</name>
    <name type="synonym">Tardigrade</name>
    <dbReference type="NCBI Taxonomy" id="947166"/>
    <lineage>
        <taxon>Eukaryota</taxon>
        <taxon>Metazoa</taxon>
        <taxon>Ecdysozoa</taxon>
        <taxon>Tardigrada</taxon>
        <taxon>Eutardigrada</taxon>
        <taxon>Parachela</taxon>
        <taxon>Hypsibioidea</taxon>
        <taxon>Ramazzottiidae</taxon>
        <taxon>Ramazzottius</taxon>
    </lineage>
</organism>
<dbReference type="EMBL" id="BDGG01000007">
    <property type="protein sequence ID" value="GAV01164.1"/>
    <property type="molecule type" value="Genomic_DNA"/>
</dbReference>
<evidence type="ECO:0000313" key="2">
    <source>
        <dbReference type="EMBL" id="GAV01164.1"/>
    </source>
</evidence>